<organism evidence="1 2">
    <name type="scientific">Hyalomma asiaticum</name>
    <name type="common">Tick</name>
    <dbReference type="NCBI Taxonomy" id="266040"/>
    <lineage>
        <taxon>Eukaryota</taxon>
        <taxon>Metazoa</taxon>
        <taxon>Ecdysozoa</taxon>
        <taxon>Arthropoda</taxon>
        <taxon>Chelicerata</taxon>
        <taxon>Arachnida</taxon>
        <taxon>Acari</taxon>
        <taxon>Parasitiformes</taxon>
        <taxon>Ixodida</taxon>
        <taxon>Ixodoidea</taxon>
        <taxon>Ixodidae</taxon>
        <taxon>Hyalomminae</taxon>
        <taxon>Hyalomma</taxon>
    </lineage>
</organism>
<dbReference type="EMBL" id="CM023485">
    <property type="protein sequence ID" value="KAH6930259.1"/>
    <property type="molecule type" value="Genomic_DNA"/>
</dbReference>
<sequence>MFRYIYSLTARDLQARLPRRNEAKKGVSEQCQAQPRRFPKENVLRNCKREHERWEGYGTEMRARHGTRKEGEATGPGRPFRPRVGAQAESGSASAETPGGSSRGTSSFFSPRQTL</sequence>
<evidence type="ECO:0000313" key="2">
    <source>
        <dbReference type="Proteomes" id="UP000821845"/>
    </source>
</evidence>
<keyword evidence="2" id="KW-1185">Reference proteome</keyword>
<evidence type="ECO:0000313" key="1">
    <source>
        <dbReference type="EMBL" id="KAH6930259.1"/>
    </source>
</evidence>
<dbReference type="Proteomes" id="UP000821845">
    <property type="component" value="Chromosome 5"/>
</dbReference>
<reference evidence="1" key="1">
    <citation type="submission" date="2020-05" db="EMBL/GenBank/DDBJ databases">
        <title>Large-scale comparative analyses of tick genomes elucidate their genetic diversity and vector capacities.</title>
        <authorList>
            <person name="Jia N."/>
            <person name="Wang J."/>
            <person name="Shi W."/>
            <person name="Du L."/>
            <person name="Sun Y."/>
            <person name="Zhan W."/>
            <person name="Jiang J."/>
            <person name="Wang Q."/>
            <person name="Zhang B."/>
            <person name="Ji P."/>
            <person name="Sakyi L.B."/>
            <person name="Cui X."/>
            <person name="Yuan T."/>
            <person name="Jiang B."/>
            <person name="Yang W."/>
            <person name="Lam T.T.-Y."/>
            <person name="Chang Q."/>
            <person name="Ding S."/>
            <person name="Wang X."/>
            <person name="Zhu J."/>
            <person name="Ruan X."/>
            <person name="Zhao L."/>
            <person name="Wei J."/>
            <person name="Que T."/>
            <person name="Du C."/>
            <person name="Cheng J."/>
            <person name="Dai P."/>
            <person name="Han X."/>
            <person name="Huang E."/>
            <person name="Gao Y."/>
            <person name="Liu J."/>
            <person name="Shao H."/>
            <person name="Ye R."/>
            <person name="Li L."/>
            <person name="Wei W."/>
            <person name="Wang X."/>
            <person name="Wang C."/>
            <person name="Yang T."/>
            <person name="Huo Q."/>
            <person name="Li W."/>
            <person name="Guo W."/>
            <person name="Chen H."/>
            <person name="Zhou L."/>
            <person name="Ni X."/>
            <person name="Tian J."/>
            <person name="Zhou Y."/>
            <person name="Sheng Y."/>
            <person name="Liu T."/>
            <person name="Pan Y."/>
            <person name="Xia L."/>
            <person name="Li J."/>
            <person name="Zhao F."/>
            <person name="Cao W."/>
        </authorList>
    </citation>
    <scope>NUCLEOTIDE SEQUENCE</scope>
    <source>
        <strain evidence="1">Hyas-2018</strain>
    </source>
</reference>
<proteinExistence type="predicted"/>
<comment type="caution">
    <text evidence="1">The sequence shown here is derived from an EMBL/GenBank/DDBJ whole genome shotgun (WGS) entry which is preliminary data.</text>
</comment>
<protein>
    <submittedName>
        <fullName evidence="1">Uncharacterized protein</fullName>
    </submittedName>
</protein>
<gene>
    <name evidence="1" type="ORF">HPB50_012271</name>
</gene>
<accession>A0ACB7S917</accession>
<name>A0ACB7S917_HYAAI</name>